<protein>
    <recommendedName>
        <fullName evidence="4">DUF4238 domain-containing protein</fullName>
    </recommendedName>
</protein>
<gene>
    <name evidence="2" type="ORF">AK830_g8295</name>
</gene>
<dbReference type="OrthoDB" id="5340163at2759"/>
<dbReference type="InterPro" id="IPR025332">
    <property type="entry name" value="DUF4238"/>
</dbReference>
<keyword evidence="3" id="KW-1185">Reference proteome</keyword>
<organism evidence="2 3">
    <name type="scientific">Neonectria ditissima</name>
    <dbReference type="NCBI Taxonomy" id="78410"/>
    <lineage>
        <taxon>Eukaryota</taxon>
        <taxon>Fungi</taxon>
        <taxon>Dikarya</taxon>
        <taxon>Ascomycota</taxon>
        <taxon>Pezizomycotina</taxon>
        <taxon>Sordariomycetes</taxon>
        <taxon>Hypocreomycetidae</taxon>
        <taxon>Hypocreales</taxon>
        <taxon>Nectriaceae</taxon>
        <taxon>Neonectria</taxon>
    </lineage>
</organism>
<evidence type="ECO:0000313" key="3">
    <source>
        <dbReference type="Proteomes" id="UP000050424"/>
    </source>
</evidence>
<evidence type="ECO:0000256" key="1">
    <source>
        <dbReference type="SAM" id="MobiDB-lite"/>
    </source>
</evidence>
<dbReference type="STRING" id="78410.A0A0P7BEI7"/>
<proteinExistence type="predicted"/>
<dbReference type="Proteomes" id="UP000050424">
    <property type="component" value="Unassembled WGS sequence"/>
</dbReference>
<dbReference type="EMBL" id="LKCW01000139">
    <property type="protein sequence ID" value="KPM38266.1"/>
    <property type="molecule type" value="Genomic_DNA"/>
</dbReference>
<name>A0A0P7BEI7_9HYPO</name>
<sequence length="732" mass="84641">MPAAPTAQYQHFIPQFLVKNFSHPYDPPKNPGQKSKRSRQKYNKGMYPGDPVIRHVDLTTDPPVICEKPTKRILGNVNMYQDTSQPTPEKQQHVEQMFSKLESEASVIFRKITKSFQQQDTGLWLTRVERNIIRKFLFLLKYRGSDFHRRFYHDSQETYNSNDQELLREYMQEKGYSRPVDTWFDNIKTIMNLDMDPAKDWITELPRKMFPLDARWFIAHVQMSYMAIWTPSEADAEFIVTDNSYNIFEGPNTFVTDGATGKVEGAAHTPLHEFSPISPKLMIVLRSLLLPNPKEDANPEVAKLRAQLRFEALDKVYSDSVESVLADLPIAKAENSYSKLVMDFSQTLDDKTMKFTKDDKFHFKFFAIKTGQVHLINALLLDNAQLCTSVVFESEAAFSQTLEWYLTTSCTVGKIVSEDSNDPRLVCLKKLAAVLRGLGSNKEPVWRVVSFPTVPDFDKYQRQWTTDCKISEMARRLDAEEYLDNPSMQVYRLLGGSAQSMVLCDLEQAHLMLKLRIKIDSWSQGVNEIVRQRNRLLLIDAYLRLPPCRVWVFLKMMRHMVLGPKTKLKERSDQPHENQAASDPEDVIARASHIIRPENLAQLMYKATMNDLDRKKLPASSFRGIMVAFAHRRAFMKFIFERPGPIRFCGIPEIEQLALRTATDIIESRSWTAEWSQNPLLDEVQVIELTVRKMVKSRFVEELSGRAERSLLEELQGVFFDVAYPIPDFKMD</sequence>
<accession>A0A0P7BEI7</accession>
<comment type="caution">
    <text evidence="2">The sequence shown here is derived from an EMBL/GenBank/DDBJ whole genome shotgun (WGS) entry which is preliminary data.</text>
</comment>
<evidence type="ECO:0008006" key="4">
    <source>
        <dbReference type="Google" id="ProtNLM"/>
    </source>
</evidence>
<evidence type="ECO:0000313" key="2">
    <source>
        <dbReference type="EMBL" id="KPM38266.1"/>
    </source>
</evidence>
<dbReference type="AlphaFoldDB" id="A0A0P7BEI7"/>
<reference evidence="2 3" key="1">
    <citation type="submission" date="2015-09" db="EMBL/GenBank/DDBJ databases">
        <title>Draft genome of a European isolate of the apple canker pathogen Neonectria ditissima.</title>
        <authorList>
            <person name="Gomez-Cortecero A."/>
            <person name="Harrison R.J."/>
            <person name="Armitage A.D."/>
        </authorList>
    </citation>
    <scope>NUCLEOTIDE SEQUENCE [LARGE SCALE GENOMIC DNA]</scope>
    <source>
        <strain evidence="2 3">R09/05</strain>
    </source>
</reference>
<feature type="region of interest" description="Disordered" evidence="1">
    <location>
        <begin position="21"/>
        <end position="46"/>
    </location>
</feature>
<dbReference type="Pfam" id="PF14022">
    <property type="entry name" value="DUF4238"/>
    <property type="match status" value="1"/>
</dbReference>